<reference evidence="2" key="2">
    <citation type="submission" date="2020-09" db="EMBL/GenBank/DDBJ databases">
        <authorList>
            <person name="Sun Q."/>
            <person name="Ohkuma M."/>
        </authorList>
    </citation>
    <scope>NUCLEOTIDE SEQUENCE</scope>
    <source>
        <strain evidence="2">JCM 3276</strain>
    </source>
</reference>
<organism evidence="2 3">
    <name type="scientific">Actinokineospora fastidiosa</name>
    <dbReference type="NCBI Taxonomy" id="1816"/>
    <lineage>
        <taxon>Bacteria</taxon>
        <taxon>Bacillati</taxon>
        <taxon>Actinomycetota</taxon>
        <taxon>Actinomycetes</taxon>
        <taxon>Pseudonocardiales</taxon>
        <taxon>Pseudonocardiaceae</taxon>
        <taxon>Actinokineospora</taxon>
    </lineage>
</organism>
<proteinExistence type="predicted"/>
<keyword evidence="1" id="KW-0472">Membrane</keyword>
<dbReference type="EMBL" id="BMRB01000004">
    <property type="protein sequence ID" value="GGS46676.1"/>
    <property type="molecule type" value="Genomic_DNA"/>
</dbReference>
<feature type="transmembrane region" description="Helical" evidence="1">
    <location>
        <begin position="73"/>
        <end position="91"/>
    </location>
</feature>
<sequence length="221" mass="23870">MTAPQRVSARSRIAGIWYFWVALGTVGMFAVVPFAHAAQRLRRRSAWVWVGVYGVVDIALFAMTSLFKDLEDKAPLGFIMITVAVTACFQLRTLRREVYGLPPGPGEPAPAPIDPAVAQVLAARRRREEARALADQDPLMARELGIGRPDLGLAYDDGGLVDLGSAPADTIARVLGLTGPEADRVVAAQGRFAGVDEMLVLVDLPIGAWDRIRDRGVVVRA</sequence>
<feature type="transmembrane region" description="Helical" evidence="1">
    <location>
        <begin position="47"/>
        <end position="67"/>
    </location>
</feature>
<dbReference type="RefSeq" id="WP_189212765.1">
    <property type="nucleotide sequence ID" value="NZ_BMRB01000004.1"/>
</dbReference>
<feature type="transmembrane region" description="Helical" evidence="1">
    <location>
        <begin position="16"/>
        <end position="35"/>
    </location>
</feature>
<protein>
    <submittedName>
        <fullName evidence="2">Uncharacterized protein</fullName>
    </submittedName>
</protein>
<accession>A0A918GLL9</accession>
<comment type="caution">
    <text evidence="2">The sequence shown here is derived from an EMBL/GenBank/DDBJ whole genome shotgun (WGS) entry which is preliminary data.</text>
</comment>
<dbReference type="Proteomes" id="UP000660680">
    <property type="component" value="Unassembled WGS sequence"/>
</dbReference>
<evidence type="ECO:0000313" key="3">
    <source>
        <dbReference type="Proteomes" id="UP000660680"/>
    </source>
</evidence>
<dbReference type="AlphaFoldDB" id="A0A918GLL9"/>
<evidence type="ECO:0000313" key="2">
    <source>
        <dbReference type="EMBL" id="GGS46676.1"/>
    </source>
</evidence>
<name>A0A918GLL9_9PSEU</name>
<reference evidence="2" key="1">
    <citation type="journal article" date="2014" name="Int. J. Syst. Evol. Microbiol.">
        <title>Complete genome sequence of Corynebacterium casei LMG S-19264T (=DSM 44701T), isolated from a smear-ripened cheese.</title>
        <authorList>
            <consortium name="US DOE Joint Genome Institute (JGI-PGF)"/>
            <person name="Walter F."/>
            <person name="Albersmeier A."/>
            <person name="Kalinowski J."/>
            <person name="Ruckert C."/>
        </authorList>
    </citation>
    <scope>NUCLEOTIDE SEQUENCE</scope>
    <source>
        <strain evidence="2">JCM 3276</strain>
    </source>
</reference>
<evidence type="ECO:0000256" key="1">
    <source>
        <dbReference type="SAM" id="Phobius"/>
    </source>
</evidence>
<keyword evidence="1" id="KW-1133">Transmembrane helix</keyword>
<keyword evidence="3" id="KW-1185">Reference proteome</keyword>
<keyword evidence="1" id="KW-0812">Transmembrane</keyword>
<gene>
    <name evidence="2" type="ORF">GCM10010171_47360</name>
</gene>